<dbReference type="SUPFAM" id="SSF54001">
    <property type="entry name" value="Cysteine proteinases"/>
    <property type="match status" value="1"/>
</dbReference>
<dbReference type="RefSeq" id="WP_023846013.1">
    <property type="nucleotide sequence ID" value="NZ_AZAJ01000001.1"/>
</dbReference>
<sequence>MSLFNEFKAYLLDKINNTQDKNAFKVTKKDIAQGVYLGFRNAFILLILVFAFPYIVYYGPFYQFYIEPQMESYLDDTSTTICKYSENESEIVQHIIEWENSDNVDLKRFNRYTAIFRLNNHDSKWFVYLGSANCGERAIIFEDMVERCGLTYRHMEMEGFINTRDNSSGDHAWSEVWIDNGWRIADSGFHLWYPKDNQSHFTSKSKFLIGHVSVIENNTYFTDCTANYVNNTCQLNIQVEENNESVNGANVFVSMVYNNTEVPVLGYKRDLVTNDSIPLTINLGMHKDAYYNIKSSYDGMIYEHYGAENITLNKPSQFLLINITEKELRWL</sequence>
<feature type="transmembrane region" description="Helical" evidence="1">
    <location>
        <begin position="35"/>
        <end position="57"/>
    </location>
</feature>
<evidence type="ECO:0000313" key="4">
    <source>
        <dbReference type="Proteomes" id="UP000019483"/>
    </source>
</evidence>
<keyword evidence="1" id="KW-0472">Membrane</keyword>
<evidence type="ECO:0000259" key="2">
    <source>
        <dbReference type="Pfam" id="PF01841"/>
    </source>
</evidence>
<dbReference type="Proteomes" id="UP000019483">
    <property type="component" value="Unassembled WGS sequence"/>
</dbReference>
<dbReference type="Pfam" id="PF01841">
    <property type="entry name" value="Transglut_core"/>
    <property type="match status" value="1"/>
</dbReference>
<protein>
    <recommendedName>
        <fullName evidence="2">Transglutaminase-like domain-containing protein</fullName>
    </recommendedName>
</protein>
<dbReference type="AlphaFoldDB" id="W9DQL9"/>
<keyword evidence="1" id="KW-1133">Transmembrane helix</keyword>
<dbReference type="Gene3D" id="3.10.620.30">
    <property type="match status" value="1"/>
</dbReference>
<dbReference type="InterPro" id="IPR002931">
    <property type="entry name" value="Transglutaminase-like"/>
</dbReference>
<keyword evidence="1" id="KW-0812">Transmembrane</keyword>
<organism evidence="3 4">
    <name type="scientific">Methanolobus tindarius DSM 2278</name>
    <dbReference type="NCBI Taxonomy" id="1090322"/>
    <lineage>
        <taxon>Archaea</taxon>
        <taxon>Methanobacteriati</taxon>
        <taxon>Methanobacteriota</taxon>
        <taxon>Stenosarchaea group</taxon>
        <taxon>Methanomicrobia</taxon>
        <taxon>Methanosarcinales</taxon>
        <taxon>Methanosarcinaceae</taxon>
        <taxon>Methanolobus</taxon>
    </lineage>
</organism>
<name>W9DQL9_METTI</name>
<evidence type="ECO:0000256" key="1">
    <source>
        <dbReference type="SAM" id="Phobius"/>
    </source>
</evidence>
<reference evidence="3 4" key="1">
    <citation type="submission" date="2013-08" db="EMBL/GenBank/DDBJ databases">
        <authorList>
            <consortium name="DOE Joint Genome Institute"/>
            <person name="Eisen J."/>
            <person name="Huntemann M."/>
            <person name="Han J."/>
            <person name="Chen A."/>
            <person name="Kyrpides N."/>
            <person name="Mavromatis K."/>
            <person name="Markowitz V."/>
            <person name="Palaniappan K."/>
            <person name="Ivanova N."/>
            <person name="Schaumberg A."/>
            <person name="Pati A."/>
            <person name="Liolios K."/>
            <person name="Nordberg H.P."/>
            <person name="Cantor M.N."/>
            <person name="Hua S.X."/>
            <person name="Woyke T."/>
        </authorList>
    </citation>
    <scope>NUCLEOTIDE SEQUENCE [LARGE SCALE GENOMIC DNA]</scope>
    <source>
        <strain evidence="3 4">DSM 2278</strain>
    </source>
</reference>
<dbReference type="InterPro" id="IPR038765">
    <property type="entry name" value="Papain-like_cys_pep_sf"/>
</dbReference>
<evidence type="ECO:0000313" key="3">
    <source>
        <dbReference type="EMBL" id="ETA68879.1"/>
    </source>
</evidence>
<proteinExistence type="predicted"/>
<dbReference type="EMBL" id="AZAJ01000001">
    <property type="protein sequence ID" value="ETA68879.1"/>
    <property type="molecule type" value="Genomic_DNA"/>
</dbReference>
<accession>W9DQL9</accession>
<comment type="caution">
    <text evidence="3">The sequence shown here is derived from an EMBL/GenBank/DDBJ whole genome shotgun (WGS) entry which is preliminary data.</text>
</comment>
<dbReference type="OrthoDB" id="142903at2157"/>
<keyword evidence="4" id="KW-1185">Reference proteome</keyword>
<feature type="domain" description="Transglutaminase-like" evidence="2">
    <location>
        <begin position="85"/>
        <end position="186"/>
    </location>
</feature>
<gene>
    <name evidence="3" type="ORF">MettiDRAFT_2366</name>
</gene>